<gene>
    <name evidence="1" type="ORF">BMF94_4398</name>
</gene>
<proteinExistence type="predicted"/>
<accession>A0A2S5B768</accession>
<dbReference type="PANTHER" id="PTHR28002:SF1">
    <property type="entry name" value="MIOREX COMPLEX COMPONENT 11"/>
    <property type="match status" value="1"/>
</dbReference>
<protein>
    <submittedName>
        <fullName evidence="1">Uncharacterized protein</fullName>
    </submittedName>
</protein>
<organism evidence="1 2">
    <name type="scientific">Rhodotorula taiwanensis</name>
    <dbReference type="NCBI Taxonomy" id="741276"/>
    <lineage>
        <taxon>Eukaryota</taxon>
        <taxon>Fungi</taxon>
        <taxon>Dikarya</taxon>
        <taxon>Basidiomycota</taxon>
        <taxon>Pucciniomycotina</taxon>
        <taxon>Microbotryomycetes</taxon>
        <taxon>Sporidiobolales</taxon>
        <taxon>Sporidiobolaceae</taxon>
        <taxon>Rhodotorula</taxon>
    </lineage>
</organism>
<dbReference type="InterPro" id="IPR018811">
    <property type="entry name" value="MRX11"/>
</dbReference>
<dbReference type="EMBL" id="PJQD01000048">
    <property type="protein sequence ID" value="POY72571.1"/>
    <property type="molecule type" value="Genomic_DNA"/>
</dbReference>
<dbReference type="Pfam" id="PF10306">
    <property type="entry name" value="FLILHELTA"/>
    <property type="match status" value="1"/>
</dbReference>
<dbReference type="Proteomes" id="UP000237144">
    <property type="component" value="Unassembled WGS sequence"/>
</dbReference>
<dbReference type="OrthoDB" id="5580261at2759"/>
<reference evidence="1 2" key="1">
    <citation type="journal article" date="2018" name="Front. Microbiol.">
        <title>Prospects for Fungal Bioremediation of Acidic Radioactive Waste Sites: Characterization and Genome Sequence of Rhodotorula taiwanensis MD1149.</title>
        <authorList>
            <person name="Tkavc R."/>
            <person name="Matrosova V.Y."/>
            <person name="Grichenko O.E."/>
            <person name="Gostincar C."/>
            <person name="Volpe R.P."/>
            <person name="Klimenkova P."/>
            <person name="Gaidamakova E.K."/>
            <person name="Zhou C.E."/>
            <person name="Stewart B.J."/>
            <person name="Lyman M.G."/>
            <person name="Malfatti S.A."/>
            <person name="Rubinfeld B."/>
            <person name="Courtot M."/>
            <person name="Singh J."/>
            <person name="Dalgard C.L."/>
            <person name="Hamilton T."/>
            <person name="Frey K.G."/>
            <person name="Gunde-Cimerman N."/>
            <person name="Dugan L."/>
            <person name="Daly M.J."/>
        </authorList>
    </citation>
    <scope>NUCLEOTIDE SEQUENCE [LARGE SCALE GENOMIC DNA]</scope>
    <source>
        <strain evidence="1 2">MD1149</strain>
    </source>
</reference>
<dbReference type="AlphaFoldDB" id="A0A2S5B768"/>
<keyword evidence="2" id="KW-1185">Reference proteome</keyword>
<dbReference type="GO" id="GO:0005739">
    <property type="term" value="C:mitochondrion"/>
    <property type="evidence" value="ECO:0007669"/>
    <property type="project" value="TreeGrafter"/>
</dbReference>
<sequence>MPSRPTFGSSGLLRALRFPLVRRPTSLASRPSRLASTAPTAPNPSRLTPYIAHLRAQYPHAEPRSLVAAFVVLHELTALVPLAILFGAFHYLGAGAVMVAWVVDETTATTSAAGGGETTSTWKNTVRTWLVEAENKAERVGRRYGLFGWTKESREEREERKLQEAERPVEPLTKERLLVSGDVANAAAAYLAVKALLPLRILISLRLSPFVANRVIGRYKIWRARRLPPKRAGPDDAARLP</sequence>
<dbReference type="PANTHER" id="PTHR28002">
    <property type="entry name" value="MIOREX COMPLEX COMPONENT 11"/>
    <property type="match status" value="1"/>
</dbReference>
<comment type="caution">
    <text evidence="1">The sequence shown here is derived from an EMBL/GenBank/DDBJ whole genome shotgun (WGS) entry which is preliminary data.</text>
</comment>
<name>A0A2S5B768_9BASI</name>
<dbReference type="STRING" id="741276.A0A2S5B768"/>
<evidence type="ECO:0000313" key="2">
    <source>
        <dbReference type="Proteomes" id="UP000237144"/>
    </source>
</evidence>
<evidence type="ECO:0000313" key="1">
    <source>
        <dbReference type="EMBL" id="POY72571.1"/>
    </source>
</evidence>